<dbReference type="EMBL" id="MLJW01000076">
    <property type="protein sequence ID" value="OIR02311.1"/>
    <property type="molecule type" value="Genomic_DNA"/>
</dbReference>
<dbReference type="Gene3D" id="3.30.70.250">
    <property type="entry name" value="Malonyl-CoA ACP transacylase, ACP-binding"/>
    <property type="match status" value="1"/>
</dbReference>
<gene>
    <name evidence="2" type="primary">fenF_2</name>
    <name evidence="2" type="ORF">GALL_156830</name>
</gene>
<comment type="caution">
    <text evidence="2">The sequence shown here is derived from an EMBL/GenBank/DDBJ whole genome shotgun (WGS) entry which is preliminary data.</text>
</comment>
<dbReference type="SUPFAM" id="SSF52151">
    <property type="entry name" value="FabD/lysophospholipase-like"/>
    <property type="match status" value="1"/>
</dbReference>
<dbReference type="PANTHER" id="PTHR42681:SF6">
    <property type="entry name" value="BLL0263 PROTEIN"/>
    <property type="match status" value="1"/>
</dbReference>
<dbReference type="InterPro" id="IPR016035">
    <property type="entry name" value="Acyl_Trfase/lysoPLipase"/>
</dbReference>
<dbReference type="SMART" id="SM00827">
    <property type="entry name" value="PKS_AT"/>
    <property type="match status" value="1"/>
</dbReference>
<dbReference type="InterPro" id="IPR014043">
    <property type="entry name" value="Acyl_transferase_dom"/>
</dbReference>
<protein>
    <submittedName>
        <fullName evidence="2">Malonyl CoA-acyl carrier protein transacylase</fullName>
        <ecNumber evidence="2">2.3.1.39</ecNumber>
    </submittedName>
</protein>
<keyword evidence="2" id="KW-0012">Acyltransferase</keyword>
<reference evidence="2" key="1">
    <citation type="submission" date="2016-10" db="EMBL/GenBank/DDBJ databases">
        <title>Sequence of Gallionella enrichment culture.</title>
        <authorList>
            <person name="Poehlein A."/>
            <person name="Muehling M."/>
            <person name="Daniel R."/>
        </authorList>
    </citation>
    <scope>NUCLEOTIDE SEQUENCE</scope>
</reference>
<dbReference type="InterPro" id="IPR001227">
    <property type="entry name" value="Ac_transferase_dom_sf"/>
</dbReference>
<organism evidence="2">
    <name type="scientific">mine drainage metagenome</name>
    <dbReference type="NCBI Taxonomy" id="410659"/>
    <lineage>
        <taxon>unclassified sequences</taxon>
        <taxon>metagenomes</taxon>
        <taxon>ecological metagenomes</taxon>
    </lineage>
</organism>
<dbReference type="GO" id="GO:0005829">
    <property type="term" value="C:cytosol"/>
    <property type="evidence" value="ECO:0007669"/>
    <property type="project" value="TreeGrafter"/>
</dbReference>
<name>A0A1J5S253_9ZZZZ</name>
<proteinExistence type="predicted"/>
<dbReference type="AlphaFoldDB" id="A0A1J5S253"/>
<dbReference type="GO" id="GO:0004314">
    <property type="term" value="F:[acyl-carrier-protein] S-malonyltransferase activity"/>
    <property type="evidence" value="ECO:0007669"/>
    <property type="project" value="UniProtKB-EC"/>
</dbReference>
<dbReference type="Gene3D" id="3.40.366.10">
    <property type="entry name" value="Malonyl-Coenzyme A Acyl Carrier Protein, domain 2"/>
    <property type="match status" value="1"/>
</dbReference>
<evidence type="ECO:0000259" key="1">
    <source>
        <dbReference type="SMART" id="SM00827"/>
    </source>
</evidence>
<dbReference type="EC" id="2.3.1.39" evidence="2"/>
<evidence type="ECO:0000313" key="2">
    <source>
        <dbReference type="EMBL" id="OIR02311.1"/>
    </source>
</evidence>
<dbReference type="InterPro" id="IPR050858">
    <property type="entry name" value="Mal-CoA-ACP_Trans/PKS_FabD"/>
</dbReference>
<accession>A0A1J5S253</accession>
<dbReference type="GO" id="GO:0006633">
    <property type="term" value="P:fatty acid biosynthetic process"/>
    <property type="evidence" value="ECO:0007669"/>
    <property type="project" value="TreeGrafter"/>
</dbReference>
<dbReference type="Pfam" id="PF00698">
    <property type="entry name" value="Acyl_transf_1"/>
    <property type="match status" value="1"/>
</dbReference>
<sequence length="294" mass="31546">MLDELLVASECESVRRAASEVLGQDVAQWWGELDDSEIFLNSNAQFAIAYYQIATWVRIAAQLPEVALVAGYSLGELIAYYVAGALTANETFRLVRERARLMDEAAAGVERDGGCMVLWRGRVSPAALAARDHAVAEYGLDVAIKRRHGEEVLAGPGDAIAHFVADLQAMNPGLVRLPVTVPAHSHYLARAATAFRDILAASAIAAPRITVLGAVDAMPVRSREAAIDALSRQIATTIRWDGCMEALAESGIDRVIELGPGNDLAKLVGAEHPQIAAHAVGDFGDYRALADWLH</sequence>
<dbReference type="PANTHER" id="PTHR42681">
    <property type="entry name" value="MALONYL-COA-ACYL CARRIER PROTEIN TRANSACYLASE, MITOCHONDRIAL"/>
    <property type="match status" value="1"/>
</dbReference>
<keyword evidence="2" id="KW-0808">Transferase</keyword>
<feature type="domain" description="Malonyl-CoA:ACP transacylase (MAT)" evidence="1">
    <location>
        <begin position="38"/>
        <end position="284"/>
    </location>
</feature>